<gene>
    <name evidence="1" type="ORF">E6C51_16585</name>
</gene>
<comment type="caution">
    <text evidence="1">The sequence shown here is derived from an EMBL/GenBank/DDBJ whole genome shotgun (WGS) entry which is preliminary data.</text>
</comment>
<evidence type="ECO:0000313" key="2">
    <source>
        <dbReference type="Proteomes" id="UP000310754"/>
    </source>
</evidence>
<reference evidence="1 2" key="1">
    <citation type="submission" date="2019-04" db="EMBL/GenBank/DDBJ databases">
        <title>Rhizobium terrae sp. nov., isolated from a paddy soil.</title>
        <authorList>
            <person name="Lin S.-Y."/>
            <person name="Hameed A."/>
            <person name="Huang H.-I."/>
            <person name="Young C.-C."/>
        </authorList>
    </citation>
    <scope>NUCLEOTIDE SEQUENCE [LARGE SCALE GENOMIC DNA]</scope>
    <source>
        <strain evidence="1 2">CC-HIH110</strain>
    </source>
</reference>
<accession>A0A4S3ZRC8</accession>
<keyword evidence="2" id="KW-1185">Reference proteome</keyword>
<name>A0A4S3ZRC8_9HYPH</name>
<proteinExistence type="predicted"/>
<dbReference type="Proteomes" id="UP000310754">
    <property type="component" value="Unassembled WGS sequence"/>
</dbReference>
<evidence type="ECO:0008006" key="3">
    <source>
        <dbReference type="Google" id="ProtNLM"/>
    </source>
</evidence>
<sequence length="537" mass="60091">MSKNISRIVFTGDFFRSANGGTDQLNVVKWLCDRVGGLFTQLTSLPQEIIIPLIGQSVSEALAIQSGLTEPTLDNWAKIFWDKASLDVVDLIRRHYADALIVTIEMPPVLEDALDRADVPWIDISISPLRFMPDWAFHVKFSNHFNIDDVNHLLLTEKEISEFAGHVSSWYGPADINVPTIVFFAQTPRDRTLIHNGGFRTEKDVLDIIDSLRGGRPILIKDHPWNTSSDVVNALISAGGVTTNLNTYALLSCASVEVVTLSSSVGREAAAFGRRSTIISPDVQNWAFSGVDVLQHALSPRFWGPLFRSVGIDVSPISEPTWRPNFLRESLPPQGLDLAVWETKLKPFYSRSPEERLALTEKAINERRTLVERWAAIDTDEAMHWDARAAIAAGYLEDQMSIADFGCATMNLRRHLRPDQRYIPIDVVARNDETLVCDLNKEVPPITGATAAAFLGVIEYLFDPESLLSNVRLQYDVLVLSYCIAPYGKNDVGRREHAWVNDLTEESLLDMFKRTGWHAGDGRLIDGVQKIWRLTAA</sequence>
<dbReference type="EMBL" id="SSOA01000010">
    <property type="protein sequence ID" value="THF48081.1"/>
    <property type="molecule type" value="Genomic_DNA"/>
</dbReference>
<evidence type="ECO:0000313" key="1">
    <source>
        <dbReference type="EMBL" id="THF48081.1"/>
    </source>
</evidence>
<dbReference type="AlphaFoldDB" id="A0A4S3ZRC8"/>
<protein>
    <recommendedName>
        <fullName evidence="3">Capsule polysaccharide biosynthesis protein</fullName>
    </recommendedName>
</protein>
<organism evidence="1 2">
    <name type="scientific">Allorhizobium terrae</name>
    <dbReference type="NCBI Taxonomy" id="1848972"/>
    <lineage>
        <taxon>Bacteria</taxon>
        <taxon>Pseudomonadati</taxon>
        <taxon>Pseudomonadota</taxon>
        <taxon>Alphaproteobacteria</taxon>
        <taxon>Hyphomicrobiales</taxon>
        <taxon>Rhizobiaceae</taxon>
        <taxon>Rhizobium/Agrobacterium group</taxon>
        <taxon>Allorhizobium</taxon>
    </lineage>
</organism>
<dbReference type="RefSeq" id="WP_190236789.1">
    <property type="nucleotide sequence ID" value="NZ_SSOA01000010.1"/>
</dbReference>